<dbReference type="Pfam" id="PF00561">
    <property type="entry name" value="Abhydrolase_1"/>
    <property type="match status" value="1"/>
</dbReference>
<reference evidence="3 4" key="1">
    <citation type="journal article" date="2018" name="MBio">
        <title>Comparative Genomics Reveals the Core Gene Toolbox for the Fungus-Insect Symbiosis.</title>
        <authorList>
            <person name="Wang Y."/>
            <person name="Stata M."/>
            <person name="Wang W."/>
            <person name="Stajich J.E."/>
            <person name="White M.M."/>
            <person name="Moncalvo J.M."/>
        </authorList>
    </citation>
    <scope>NUCLEOTIDE SEQUENCE [LARGE SCALE GENOMIC DNA]</scope>
    <source>
        <strain evidence="3 4">SWE-8-4</strain>
    </source>
</reference>
<evidence type="ECO:0000313" key="3">
    <source>
        <dbReference type="EMBL" id="PVU97458.1"/>
    </source>
</evidence>
<dbReference type="SUPFAM" id="SSF53474">
    <property type="entry name" value="alpha/beta-Hydrolases"/>
    <property type="match status" value="1"/>
</dbReference>
<dbReference type="AlphaFoldDB" id="A0A2T9YYN9"/>
<protein>
    <recommendedName>
        <fullName evidence="2">AB hydrolase-1 domain-containing protein</fullName>
    </recommendedName>
</protein>
<dbReference type="GO" id="GO:0051793">
    <property type="term" value="P:medium-chain fatty acid catabolic process"/>
    <property type="evidence" value="ECO:0007669"/>
    <property type="project" value="TreeGrafter"/>
</dbReference>
<dbReference type="Proteomes" id="UP000245383">
    <property type="component" value="Unassembled WGS sequence"/>
</dbReference>
<dbReference type="Gene3D" id="3.40.50.1820">
    <property type="entry name" value="alpha/beta hydrolase"/>
    <property type="match status" value="1"/>
</dbReference>
<dbReference type="GO" id="GO:0051792">
    <property type="term" value="P:medium-chain fatty acid biosynthetic process"/>
    <property type="evidence" value="ECO:0007669"/>
    <property type="project" value="TreeGrafter"/>
</dbReference>
<dbReference type="GO" id="GO:0047372">
    <property type="term" value="F:monoacylglycerol lipase activity"/>
    <property type="evidence" value="ECO:0007669"/>
    <property type="project" value="TreeGrafter"/>
</dbReference>
<dbReference type="InterPro" id="IPR050960">
    <property type="entry name" value="AB_hydrolase_4_sf"/>
</dbReference>
<dbReference type="PANTHER" id="PTHR10794:SF63">
    <property type="entry name" value="ALPHA_BETA HYDROLASE 1, ISOFORM A"/>
    <property type="match status" value="1"/>
</dbReference>
<keyword evidence="4" id="KW-1185">Reference proteome</keyword>
<evidence type="ECO:0000259" key="2">
    <source>
        <dbReference type="Pfam" id="PF00561"/>
    </source>
</evidence>
<proteinExistence type="inferred from homology"/>
<dbReference type="EMBL" id="MBFR01000012">
    <property type="protein sequence ID" value="PVU97458.1"/>
    <property type="molecule type" value="Genomic_DNA"/>
</dbReference>
<dbReference type="PANTHER" id="PTHR10794">
    <property type="entry name" value="ABHYDROLASE DOMAIN-CONTAINING PROTEIN"/>
    <property type="match status" value="1"/>
</dbReference>
<dbReference type="GO" id="GO:0008126">
    <property type="term" value="F:acetylesterase activity"/>
    <property type="evidence" value="ECO:0007669"/>
    <property type="project" value="TreeGrafter"/>
</dbReference>
<dbReference type="OrthoDB" id="5954035at2759"/>
<accession>A0A2T9YYN9</accession>
<sequence>MVSVFTMAILAASLALTAYLFFRHSIRSFFVWWFGVSVYMTAEPLQISKTYFHSEKEQDNALDTLDSHSDITKLDQNTTVLKKKISLREIITKACPSIITPKGEPAMFIPSLQLFNSHLQTLYNSYLAVKRAPVPEVEYDREVFTNEDGSTFALDWSPPFSKVPPNNRPVVVMVSGIAGGSHEYYVKACAKVLISEPYNYRVLVINYRGCSRTPLTTTILAHGGFTTDIRTAINYAKKKLHGSLMFGIGFSIGANVLTKYVGEEGSNCPLTACASICNPFDFKIAEVKNSKNKFMYKYVYNPYLTKALINVADKNKHILNLGDHAKTISDIDDIVSESHNFESREEYYAKASSKPYLKKIAIPILCLNSIDDPVCPSEAVEKEYYKLNPYLVLVRTYFGGHLGFFNGLKPNPWHPEPVAEFFKAIEQS</sequence>
<gene>
    <name evidence="3" type="ORF">BB561_000561</name>
</gene>
<comment type="similarity">
    <text evidence="1">Belongs to the AB hydrolase superfamily. AB hydrolase 4 family.</text>
</comment>
<dbReference type="STRING" id="133385.A0A2T9YYN9"/>
<organism evidence="3 4">
    <name type="scientific">Smittium simulii</name>
    <dbReference type="NCBI Taxonomy" id="133385"/>
    <lineage>
        <taxon>Eukaryota</taxon>
        <taxon>Fungi</taxon>
        <taxon>Fungi incertae sedis</taxon>
        <taxon>Zoopagomycota</taxon>
        <taxon>Kickxellomycotina</taxon>
        <taxon>Harpellomycetes</taxon>
        <taxon>Harpellales</taxon>
        <taxon>Legeriomycetaceae</taxon>
        <taxon>Smittium</taxon>
    </lineage>
</organism>
<evidence type="ECO:0000256" key="1">
    <source>
        <dbReference type="ARBA" id="ARBA00010884"/>
    </source>
</evidence>
<feature type="domain" description="AB hydrolase-1" evidence="2">
    <location>
        <begin position="169"/>
        <end position="405"/>
    </location>
</feature>
<dbReference type="InterPro" id="IPR029058">
    <property type="entry name" value="AB_hydrolase_fold"/>
</dbReference>
<evidence type="ECO:0000313" key="4">
    <source>
        <dbReference type="Proteomes" id="UP000245383"/>
    </source>
</evidence>
<comment type="caution">
    <text evidence="3">The sequence shown here is derived from an EMBL/GenBank/DDBJ whole genome shotgun (WGS) entry which is preliminary data.</text>
</comment>
<dbReference type="InterPro" id="IPR000073">
    <property type="entry name" value="AB_hydrolase_1"/>
</dbReference>
<name>A0A2T9YYN9_9FUNG</name>